<accession>A0A8J6U6I3</accession>
<dbReference type="AlphaFoldDB" id="A0A8J6U6I3"/>
<evidence type="ECO:0000313" key="1">
    <source>
        <dbReference type="EMBL" id="MBD0822791.1"/>
    </source>
</evidence>
<dbReference type="RefSeq" id="WP_188222101.1">
    <property type="nucleotide sequence ID" value="NZ_JACVXD010000001.1"/>
</dbReference>
<keyword evidence="2" id="KW-1185">Reference proteome</keyword>
<protein>
    <submittedName>
        <fullName evidence="1">Uncharacterized protein</fullName>
    </submittedName>
</protein>
<proteinExistence type="predicted"/>
<comment type="caution">
    <text evidence="1">The sequence shown here is derived from an EMBL/GenBank/DDBJ whole genome shotgun (WGS) entry which is preliminary data.</text>
</comment>
<gene>
    <name evidence="1" type="ORF">ICJ85_02040</name>
</gene>
<reference evidence="1 2" key="1">
    <citation type="journal article" date="2018" name="J. Microbiol.">
        <title>Aestuariibaculum marinum sp. nov., a marine bacterium isolated from seawater in South Korea.</title>
        <authorList>
            <person name="Choi J."/>
            <person name="Lee D."/>
            <person name="Jang J.H."/>
            <person name="Cha S."/>
            <person name="Seo T."/>
        </authorList>
    </citation>
    <scope>NUCLEOTIDE SEQUENCE [LARGE SCALE GENOMIC DNA]</scope>
    <source>
        <strain evidence="1 2">IP7</strain>
    </source>
</reference>
<dbReference type="EMBL" id="JACVXD010000001">
    <property type="protein sequence ID" value="MBD0822791.1"/>
    <property type="molecule type" value="Genomic_DNA"/>
</dbReference>
<organism evidence="1 2">
    <name type="scientific">Aestuariibaculum marinum</name>
    <dbReference type="NCBI Taxonomy" id="2683592"/>
    <lineage>
        <taxon>Bacteria</taxon>
        <taxon>Pseudomonadati</taxon>
        <taxon>Bacteroidota</taxon>
        <taxon>Flavobacteriia</taxon>
        <taxon>Flavobacteriales</taxon>
        <taxon>Flavobacteriaceae</taxon>
    </lineage>
</organism>
<evidence type="ECO:0000313" key="2">
    <source>
        <dbReference type="Proteomes" id="UP000621516"/>
    </source>
</evidence>
<name>A0A8J6U6I3_9FLAO</name>
<dbReference type="Proteomes" id="UP000621516">
    <property type="component" value="Unassembled WGS sequence"/>
</dbReference>
<sequence>MGRHKMISGKCRLCGEKTMLSFEHVPPKTTFNSNTKYASVAFEDYFKNENPFKNPPKGKIKQGGIGFNSFCKKCNSFLGSEYVPAYKRWVTGGFEILLDREFYLHKYTIKQIEPLKIMKQIISMFLAINGDFYLDAYPELSEFVSNKETRTLPDKFKVFAYLTRAENIRYVNHMVKADFKGGQPINCSEIAFPPYGYVLTIDSEDKIKYLNNITSFKNYDGALDLNFSMFQLSTYMSIPLDYRTKTEVESQIEDSINFIKKNNM</sequence>